<dbReference type="GO" id="GO:0006417">
    <property type="term" value="P:regulation of translation"/>
    <property type="evidence" value="ECO:0007669"/>
    <property type="project" value="UniProtKB-KW"/>
</dbReference>
<dbReference type="PANTHER" id="PTHR39190">
    <property type="entry name" value="FLAGELLAR ASSEMBLY FACTOR FLIW"/>
    <property type="match status" value="1"/>
</dbReference>
<dbReference type="Gene3D" id="2.30.290.10">
    <property type="entry name" value="BH3618-like"/>
    <property type="match status" value="1"/>
</dbReference>
<keyword evidence="1" id="KW-1005">Bacterial flagellum biogenesis</keyword>
<keyword evidence="1" id="KW-0963">Cytoplasm</keyword>
<keyword evidence="3" id="KW-1185">Reference proteome</keyword>
<dbReference type="InterPro" id="IPR024046">
    <property type="entry name" value="Flagellar_assmbl_FliW_dom_sf"/>
</dbReference>
<evidence type="ECO:0000313" key="2">
    <source>
        <dbReference type="EMBL" id="AKO94717.1"/>
    </source>
</evidence>
<keyword evidence="2" id="KW-0282">Flagellum</keyword>
<keyword evidence="1" id="KW-0810">Translation regulation</keyword>
<dbReference type="PATRIC" id="fig|135735.6.peg.4847"/>
<protein>
    <recommendedName>
        <fullName evidence="1">Flagellar assembly factor FliW</fullName>
    </recommendedName>
</protein>
<dbReference type="PANTHER" id="PTHR39190:SF1">
    <property type="entry name" value="FLAGELLAR ASSEMBLY FACTOR FLIW"/>
    <property type="match status" value="1"/>
</dbReference>
<comment type="similarity">
    <text evidence="1">Belongs to the FliW family.</text>
</comment>
<dbReference type="GeneID" id="93703157"/>
<reference evidence="2 3" key="1">
    <citation type="journal article" date="2015" name="PLoS ONE">
        <title>Genome Sequence of Bacillus endophyticus and Analysis of Its Companion Mechanism in the Ketogulonigenium vulgare-Bacillus Strain Consortium.</title>
        <authorList>
            <person name="Jia N."/>
            <person name="Du J."/>
            <person name="Ding M.Z."/>
            <person name="Gao F."/>
            <person name="Yuan Y.J."/>
        </authorList>
    </citation>
    <scope>NUCLEOTIDE SEQUENCE [LARGE SCALE GENOMIC DNA]</scope>
    <source>
        <strain evidence="2 3">Hbe603</strain>
    </source>
</reference>
<evidence type="ECO:0000313" key="3">
    <source>
        <dbReference type="Proteomes" id="UP000036202"/>
    </source>
</evidence>
<keyword evidence="1" id="KW-0143">Chaperone</keyword>
<dbReference type="InterPro" id="IPR003775">
    <property type="entry name" value="Flagellar_assembly_factor_FliW"/>
</dbReference>
<reference evidence="3" key="2">
    <citation type="submission" date="2015-06" db="EMBL/GenBank/DDBJ databases">
        <title>Genome Sequence of Bacillus endophyticus and Analysis of its Companion Mechanism in the Ketogulonigenium vulgare-Bacillus strain Consortium.</title>
        <authorList>
            <person name="Jia N."/>
            <person name="Du J."/>
            <person name="Ding M.-Z."/>
            <person name="Gao F."/>
            <person name="Yuan Y.-J."/>
        </authorList>
    </citation>
    <scope>NUCLEOTIDE SEQUENCE [LARGE SCALE GENOMIC DNA]</scope>
    <source>
        <strain evidence="3">Hbe603</strain>
    </source>
</reference>
<proteinExistence type="inferred from homology"/>
<sequence length="152" mass="17806">MKIATKYHGEIEVNREEVITFSKGIPGFLEEEKFTLLPLNDEDIFFLLQSLKTPDLAFVITDPFAFYKEYDFNLASHYMTELDITSEKNVMVYAFVTMMDPFLESTINLQAPLILNREQKRGRQIILTDTDYKTKHPLFQKRMKQGESFCLS</sequence>
<dbReference type="NCBIfam" id="NF009793">
    <property type="entry name" value="PRK13285.1-1"/>
    <property type="match status" value="1"/>
</dbReference>
<dbReference type="SUPFAM" id="SSF141457">
    <property type="entry name" value="BH3618-like"/>
    <property type="match status" value="1"/>
</dbReference>
<gene>
    <name evidence="1" type="primary">fliW</name>
    <name evidence="2" type="ORF">BEH_23045</name>
</gene>
<dbReference type="KEGG" id="beo:BEH_23045"/>
<comment type="function">
    <text evidence="1">Acts as an anti-CsrA protein, binds CsrA and prevents it from repressing translation of its target genes, one of which is flagellin. Binds to flagellin and participates in the assembly of the flagellum.</text>
</comment>
<organism evidence="2 3">
    <name type="scientific">Priestia filamentosa</name>
    <dbReference type="NCBI Taxonomy" id="1402861"/>
    <lineage>
        <taxon>Bacteria</taxon>
        <taxon>Bacillati</taxon>
        <taxon>Bacillota</taxon>
        <taxon>Bacilli</taxon>
        <taxon>Bacillales</taxon>
        <taxon>Bacillaceae</taxon>
        <taxon>Priestia</taxon>
    </lineage>
</organism>
<dbReference type="Proteomes" id="UP000036202">
    <property type="component" value="Chromosome"/>
</dbReference>
<evidence type="ECO:0000256" key="1">
    <source>
        <dbReference type="HAMAP-Rule" id="MF_01185"/>
    </source>
</evidence>
<dbReference type="GO" id="GO:0044780">
    <property type="term" value="P:bacterial-type flagellum assembly"/>
    <property type="evidence" value="ECO:0007669"/>
    <property type="project" value="UniProtKB-UniRule"/>
</dbReference>
<keyword evidence="2" id="KW-0969">Cilium</keyword>
<comment type="subunit">
    <text evidence="1">Interacts with translational regulator CsrA and flagellin(s).</text>
</comment>
<dbReference type="HAMAP" id="MF_01185">
    <property type="entry name" value="FliW"/>
    <property type="match status" value="1"/>
</dbReference>
<comment type="subcellular location">
    <subcellularLocation>
        <location evidence="1">Cytoplasm</location>
    </subcellularLocation>
</comment>
<keyword evidence="2" id="KW-0966">Cell projection</keyword>
<dbReference type="EMBL" id="CP011974">
    <property type="protein sequence ID" value="AKO94717.1"/>
    <property type="molecule type" value="Genomic_DNA"/>
</dbReference>
<dbReference type="Pfam" id="PF02623">
    <property type="entry name" value="FliW"/>
    <property type="match status" value="1"/>
</dbReference>
<dbReference type="OrthoDB" id="9801235at2"/>
<accession>A0A0H4KKV8</accession>
<name>A0A1X7FRC3_9BACI</name>
<dbReference type="RefSeq" id="WP_040060271.1">
    <property type="nucleotide sequence ID" value="NZ_CP011974.1"/>
</dbReference>
<accession>A0A1X7FRC3</accession>
<dbReference type="AlphaFoldDB" id="A0A1X7FRC3"/>
<dbReference type="GO" id="GO:0005737">
    <property type="term" value="C:cytoplasm"/>
    <property type="evidence" value="ECO:0007669"/>
    <property type="project" value="UniProtKB-SubCell"/>
</dbReference>